<keyword evidence="1" id="KW-0812">Transmembrane</keyword>
<protein>
    <recommendedName>
        <fullName evidence="4">Glycerophosphoryl diester phosphodiesterase membrane domain-containing protein</fullName>
    </recommendedName>
</protein>
<feature type="transmembrane region" description="Helical" evidence="1">
    <location>
        <begin position="239"/>
        <end position="263"/>
    </location>
</feature>
<evidence type="ECO:0000313" key="2">
    <source>
        <dbReference type="EMBL" id="GLS01924.1"/>
    </source>
</evidence>
<keyword evidence="1" id="KW-0472">Membrane</keyword>
<gene>
    <name evidence="2" type="ORF">GCM10007859_19430</name>
</gene>
<keyword evidence="1" id="KW-1133">Transmembrane helix</keyword>
<dbReference type="Proteomes" id="UP001156921">
    <property type="component" value="Unassembled WGS sequence"/>
</dbReference>
<keyword evidence="3" id="KW-1185">Reference proteome</keyword>
<feature type="transmembrane region" description="Helical" evidence="1">
    <location>
        <begin position="55"/>
        <end position="77"/>
    </location>
</feature>
<name>A0ABQ6BKF3_9CAUL</name>
<proteinExistence type="predicted"/>
<reference evidence="3" key="1">
    <citation type="journal article" date="2019" name="Int. J. Syst. Evol. Microbiol.">
        <title>The Global Catalogue of Microorganisms (GCM) 10K type strain sequencing project: providing services to taxonomists for standard genome sequencing and annotation.</title>
        <authorList>
            <consortium name="The Broad Institute Genomics Platform"/>
            <consortium name="The Broad Institute Genome Sequencing Center for Infectious Disease"/>
            <person name="Wu L."/>
            <person name="Ma J."/>
        </authorList>
    </citation>
    <scope>NUCLEOTIDE SEQUENCE [LARGE SCALE GENOMIC DNA]</scope>
    <source>
        <strain evidence="3">NBRC 110107</strain>
    </source>
</reference>
<dbReference type="EMBL" id="BSOY01000043">
    <property type="protein sequence ID" value="GLS01924.1"/>
    <property type="molecule type" value="Genomic_DNA"/>
</dbReference>
<organism evidence="2 3">
    <name type="scientific">Brevundimonas denitrificans</name>
    <dbReference type="NCBI Taxonomy" id="1443434"/>
    <lineage>
        <taxon>Bacteria</taxon>
        <taxon>Pseudomonadati</taxon>
        <taxon>Pseudomonadota</taxon>
        <taxon>Alphaproteobacteria</taxon>
        <taxon>Caulobacterales</taxon>
        <taxon>Caulobacteraceae</taxon>
        <taxon>Brevundimonas</taxon>
    </lineage>
</organism>
<evidence type="ECO:0000256" key="1">
    <source>
        <dbReference type="SAM" id="Phobius"/>
    </source>
</evidence>
<sequence length="278" mass="29711">MALIFWALFYAVIMVAAFAVMGPNLIGFISATEQLEQSGATPTMEDFAPLFQMMGMLFAVLLPLSLIASAMIYAAVARSVLRPGESAFGYLRLGMDEFRVLVVSVVLFLVFMVLMVVTSGIIGAVIGMTVASETPALWLLVVLLILAAVGVCIWLAVRLSLAIPITMAERRIAIFDSFAFTKGRFWPLLGMALLAWVMSIVVGLLGSLVAMPLQMATGGGMMALEGLEDESLQVILQSAWPAIAAWILINAVMSALQVAVVYAPFSAAYRDMKGGASD</sequence>
<feature type="transmembrane region" description="Helical" evidence="1">
    <location>
        <begin position="98"/>
        <end position="131"/>
    </location>
</feature>
<comment type="caution">
    <text evidence="2">The sequence shown here is derived from an EMBL/GenBank/DDBJ whole genome shotgun (WGS) entry which is preliminary data.</text>
</comment>
<accession>A0ABQ6BKF3</accession>
<evidence type="ECO:0008006" key="4">
    <source>
        <dbReference type="Google" id="ProtNLM"/>
    </source>
</evidence>
<feature type="transmembrane region" description="Helical" evidence="1">
    <location>
        <begin position="137"/>
        <end position="164"/>
    </location>
</feature>
<dbReference type="RefSeq" id="WP_284222791.1">
    <property type="nucleotide sequence ID" value="NZ_BSOY01000043.1"/>
</dbReference>
<evidence type="ECO:0000313" key="3">
    <source>
        <dbReference type="Proteomes" id="UP001156921"/>
    </source>
</evidence>
<feature type="transmembrane region" description="Helical" evidence="1">
    <location>
        <begin position="185"/>
        <end position="211"/>
    </location>
</feature>